<evidence type="ECO:0000313" key="2">
    <source>
        <dbReference type="Proteomes" id="UP000544110"/>
    </source>
</evidence>
<accession>A0A7Y9RTJ8</accession>
<protein>
    <submittedName>
        <fullName evidence="1">Uncharacterized protein</fullName>
    </submittedName>
</protein>
<dbReference type="EMBL" id="JACCAC010000001">
    <property type="protein sequence ID" value="NYG54618.1"/>
    <property type="molecule type" value="Genomic_DNA"/>
</dbReference>
<evidence type="ECO:0000313" key="1">
    <source>
        <dbReference type="EMBL" id="NYG54618.1"/>
    </source>
</evidence>
<gene>
    <name evidence="1" type="ORF">BJ989_000922</name>
</gene>
<keyword evidence="2" id="KW-1185">Reference proteome</keyword>
<reference evidence="1 2" key="1">
    <citation type="submission" date="2020-07" db="EMBL/GenBank/DDBJ databases">
        <title>Sequencing the genomes of 1000 actinobacteria strains.</title>
        <authorList>
            <person name="Klenk H.-P."/>
        </authorList>
    </citation>
    <scope>NUCLEOTIDE SEQUENCE [LARGE SCALE GENOMIC DNA]</scope>
    <source>
        <strain evidence="1 2">DSM 24552</strain>
    </source>
</reference>
<dbReference type="RefSeq" id="WP_179517206.1">
    <property type="nucleotide sequence ID" value="NZ_JACCAC010000001.1"/>
</dbReference>
<name>A0A7Y9RTJ8_9ACTN</name>
<dbReference type="AlphaFoldDB" id="A0A7Y9RTJ8"/>
<comment type="caution">
    <text evidence="1">The sequence shown here is derived from an EMBL/GenBank/DDBJ whole genome shotgun (WGS) entry which is preliminary data.</text>
</comment>
<dbReference type="Proteomes" id="UP000544110">
    <property type="component" value="Unassembled WGS sequence"/>
</dbReference>
<organism evidence="1 2">
    <name type="scientific">Nocardioides perillae</name>
    <dbReference type="NCBI Taxonomy" id="1119534"/>
    <lineage>
        <taxon>Bacteria</taxon>
        <taxon>Bacillati</taxon>
        <taxon>Actinomycetota</taxon>
        <taxon>Actinomycetes</taxon>
        <taxon>Propionibacteriales</taxon>
        <taxon>Nocardioidaceae</taxon>
        <taxon>Nocardioides</taxon>
    </lineage>
</organism>
<sequence length="275" mass="30931">MGEPELAQFWTRYLDDHHQRLAFVLHHPWWTLLACVAALRLAWISCHVDPAPDRARVRGDGSERPGDTDHPARDAVLAVLGMRGLGGLPARWTGLAALCVPADPAAYSHGARRQTLRRKCRAAERHGVTCRLVPRGPEREDLLARAHAAERTHPDDWYRNPAPDNSDLLRHDLWLVAEDADGVPLLLTVAPVWGDTAVLRYFRTLGWERVHSDARYLATRALVEELSRRGVRTLLDTEHPGEQSNGIRHFQRMVGFRYHRVRRAPLTAAADPAAA</sequence>
<proteinExistence type="predicted"/>